<dbReference type="STRING" id="229535.A0A0M8P3R6"/>
<keyword evidence="2" id="KW-0689">Ribosomal protein</keyword>
<dbReference type="GO" id="GO:0005737">
    <property type="term" value="C:cytoplasm"/>
    <property type="evidence" value="ECO:0007669"/>
    <property type="project" value="UniProtKB-ARBA"/>
</dbReference>
<dbReference type="OrthoDB" id="441444at2759"/>
<evidence type="ECO:0000313" key="5">
    <source>
        <dbReference type="Proteomes" id="UP000037696"/>
    </source>
</evidence>
<name>A0A0M8P3R6_9EURO</name>
<protein>
    <recommendedName>
        <fullName evidence="6">Ribosomal protein S15</fullName>
    </recommendedName>
</protein>
<evidence type="ECO:0000256" key="3">
    <source>
        <dbReference type="ARBA" id="ARBA00023274"/>
    </source>
</evidence>
<dbReference type="GO" id="GO:0006412">
    <property type="term" value="P:translation"/>
    <property type="evidence" value="ECO:0007669"/>
    <property type="project" value="InterPro"/>
</dbReference>
<dbReference type="InterPro" id="IPR000589">
    <property type="entry name" value="Ribosomal_uS15"/>
</dbReference>
<dbReference type="InterPro" id="IPR009068">
    <property type="entry name" value="uS15_NS1_RNA-bd_sf"/>
</dbReference>
<dbReference type="SUPFAM" id="SSF47060">
    <property type="entry name" value="S15/NS1 RNA-binding domain"/>
    <property type="match status" value="1"/>
</dbReference>
<dbReference type="SMART" id="SM01387">
    <property type="entry name" value="Ribosomal_S15"/>
    <property type="match status" value="1"/>
</dbReference>
<dbReference type="HAMAP" id="MF_01343_B">
    <property type="entry name" value="Ribosomal_uS15_B"/>
    <property type="match status" value="1"/>
</dbReference>
<organism evidence="4 5">
    <name type="scientific">Penicillium nordicum</name>
    <dbReference type="NCBI Taxonomy" id="229535"/>
    <lineage>
        <taxon>Eukaryota</taxon>
        <taxon>Fungi</taxon>
        <taxon>Dikarya</taxon>
        <taxon>Ascomycota</taxon>
        <taxon>Pezizomycotina</taxon>
        <taxon>Eurotiomycetes</taxon>
        <taxon>Eurotiomycetidae</taxon>
        <taxon>Eurotiales</taxon>
        <taxon>Aspergillaceae</taxon>
        <taxon>Penicillium</taxon>
    </lineage>
</organism>
<evidence type="ECO:0000256" key="2">
    <source>
        <dbReference type="ARBA" id="ARBA00022980"/>
    </source>
</evidence>
<reference evidence="4 5" key="1">
    <citation type="submission" date="2015-08" db="EMBL/GenBank/DDBJ databases">
        <title>Genome sequencing of Penicillium nordicum.</title>
        <authorList>
            <person name="Nguyen H.D."/>
            <person name="Seifert K.A."/>
        </authorList>
    </citation>
    <scope>NUCLEOTIDE SEQUENCE [LARGE SCALE GENOMIC DNA]</scope>
    <source>
        <strain evidence="4 5">DAOMC 185683</strain>
    </source>
</reference>
<dbReference type="Proteomes" id="UP000037696">
    <property type="component" value="Unassembled WGS sequence"/>
</dbReference>
<accession>A0A0M8P3R6</accession>
<dbReference type="InterPro" id="IPR005290">
    <property type="entry name" value="Ribosomal_uS15_bac-type"/>
</dbReference>
<dbReference type="GO" id="GO:0005840">
    <property type="term" value="C:ribosome"/>
    <property type="evidence" value="ECO:0007669"/>
    <property type="project" value="UniProtKB-KW"/>
</dbReference>
<dbReference type="Gene3D" id="1.10.287.10">
    <property type="entry name" value="S15/NS1, RNA-binding"/>
    <property type="match status" value="1"/>
</dbReference>
<proteinExistence type="inferred from homology"/>
<keyword evidence="3" id="KW-0687">Ribonucleoprotein</keyword>
<dbReference type="PANTHER" id="PTHR23321">
    <property type="entry name" value="RIBOSOMAL PROTEIN S15, BACTERIAL AND ORGANELLAR"/>
    <property type="match status" value="1"/>
</dbReference>
<evidence type="ECO:0000313" key="4">
    <source>
        <dbReference type="EMBL" id="KOS42927.1"/>
    </source>
</evidence>
<dbReference type="CDD" id="cd00353">
    <property type="entry name" value="Ribosomal_S15p_S13e"/>
    <property type="match status" value="1"/>
</dbReference>
<dbReference type="GO" id="GO:1990904">
    <property type="term" value="C:ribonucleoprotein complex"/>
    <property type="evidence" value="ECO:0007669"/>
    <property type="project" value="UniProtKB-KW"/>
</dbReference>
<evidence type="ECO:0008006" key="6">
    <source>
        <dbReference type="Google" id="ProtNLM"/>
    </source>
</evidence>
<sequence>MEGKRSKPSRKIVALSRFGRISLACARARAPESAGLDFRPQDFPTKGRWKREVDCYNTVIYSPATPTMPPRISVQSSLNALTGSTYGSTPLSNSINTSIRAASSKVQIRRKHDPFLIAQARQRKAANVSRQKVLAEERESSLGDPVKSQPTPFILEMTAIQSNSHIPSSLSEDLNYYLKSNELDAALDFSRDLTAPLRSPDRNTADPQAEKEAVNLHNQEHKNAQEAINRIVNLNNGNTKDRVRLNITKCIETFGRHYTDSNLPPKPSAMAHESAPVHPERAPRVGPDTGSAEVQAAILTVKIMNLSRHLETANKDKHNKRNMQLLVHKRQKLLQYVRKKERGGPRWQNLMGTLGLSDAAWKGEIAL</sequence>
<dbReference type="GO" id="GO:0003735">
    <property type="term" value="F:structural constituent of ribosome"/>
    <property type="evidence" value="ECO:0007669"/>
    <property type="project" value="InterPro"/>
</dbReference>
<dbReference type="EMBL" id="LHQQ01000093">
    <property type="protein sequence ID" value="KOS42927.1"/>
    <property type="molecule type" value="Genomic_DNA"/>
</dbReference>
<comment type="similarity">
    <text evidence="1">Belongs to the universal ribosomal protein uS15 family.</text>
</comment>
<dbReference type="PANTHER" id="PTHR23321:SF26">
    <property type="entry name" value="SMALL RIBOSOMAL SUBUNIT PROTEIN US15M"/>
    <property type="match status" value="1"/>
</dbReference>
<dbReference type="Pfam" id="PF00312">
    <property type="entry name" value="Ribosomal_S15"/>
    <property type="match status" value="1"/>
</dbReference>
<keyword evidence="5" id="KW-1185">Reference proteome</keyword>
<gene>
    <name evidence="4" type="ORF">ACN38_g6198</name>
</gene>
<dbReference type="AlphaFoldDB" id="A0A0M8P3R6"/>
<comment type="caution">
    <text evidence="4">The sequence shown here is derived from an EMBL/GenBank/DDBJ whole genome shotgun (WGS) entry which is preliminary data.</text>
</comment>
<evidence type="ECO:0000256" key="1">
    <source>
        <dbReference type="ARBA" id="ARBA00008434"/>
    </source>
</evidence>